<evidence type="ECO:0000313" key="2">
    <source>
        <dbReference type="Proteomes" id="UP000789570"/>
    </source>
</evidence>
<accession>A0A9N8YYB6</accession>
<keyword evidence="2" id="KW-1185">Reference proteome</keyword>
<dbReference type="OrthoDB" id="2404656at2759"/>
<evidence type="ECO:0000313" key="1">
    <source>
        <dbReference type="EMBL" id="CAG8455851.1"/>
    </source>
</evidence>
<dbReference type="AlphaFoldDB" id="A0A9N8YYB6"/>
<sequence length="209" mass="24585">MSPKVLARDMSKRSYIVKCLSPILRSFRNTFSEIRYEQIEKNIIKSIRNVNNIFAINIKIQKTDLLVLRLLDITEILHVEVSRPPYKPEKKHTVREAKKLLMIAVCNLCRILANNFDCLIEITKKVKLYSIQIIGDKLTLFAILLIDNKKYLAIKLALYIILYSLKTIRCYTKIFNFFKIIRNKFVEQEKLLEKFCSFMLSVNDDTSDL</sequence>
<gene>
    <name evidence="1" type="ORF">FCALED_LOCUS1492</name>
</gene>
<dbReference type="Proteomes" id="UP000789570">
    <property type="component" value="Unassembled WGS sequence"/>
</dbReference>
<protein>
    <submittedName>
        <fullName evidence="1">4893_t:CDS:1</fullName>
    </submittedName>
</protein>
<proteinExistence type="predicted"/>
<comment type="caution">
    <text evidence="1">The sequence shown here is derived from an EMBL/GenBank/DDBJ whole genome shotgun (WGS) entry which is preliminary data.</text>
</comment>
<name>A0A9N8YYB6_9GLOM</name>
<dbReference type="EMBL" id="CAJVPQ010000195">
    <property type="protein sequence ID" value="CAG8455851.1"/>
    <property type="molecule type" value="Genomic_DNA"/>
</dbReference>
<reference evidence="1" key="1">
    <citation type="submission" date="2021-06" db="EMBL/GenBank/DDBJ databases">
        <authorList>
            <person name="Kallberg Y."/>
            <person name="Tangrot J."/>
            <person name="Rosling A."/>
        </authorList>
    </citation>
    <scope>NUCLEOTIDE SEQUENCE</scope>
    <source>
        <strain evidence="1">UK204</strain>
    </source>
</reference>
<organism evidence="1 2">
    <name type="scientific">Funneliformis caledonium</name>
    <dbReference type="NCBI Taxonomy" id="1117310"/>
    <lineage>
        <taxon>Eukaryota</taxon>
        <taxon>Fungi</taxon>
        <taxon>Fungi incertae sedis</taxon>
        <taxon>Mucoromycota</taxon>
        <taxon>Glomeromycotina</taxon>
        <taxon>Glomeromycetes</taxon>
        <taxon>Glomerales</taxon>
        <taxon>Glomeraceae</taxon>
        <taxon>Funneliformis</taxon>
    </lineage>
</organism>